<gene>
    <name evidence="3" type="ORF">B1400_1739</name>
</gene>
<dbReference type="PROSITE" id="PS50943">
    <property type="entry name" value="HTH_CROC1"/>
    <property type="match status" value="1"/>
</dbReference>
<reference evidence="3 4" key="1">
    <citation type="journal article" date="2017" name="ISME J.">
        <title>Unveiling bifidobacterial biogeography across the mammalian branch of the tree of life.</title>
        <authorList>
            <person name="Milani C."/>
            <person name="Mangifesta M."/>
            <person name="Mancabelli L."/>
            <person name="Lugli G.A."/>
            <person name="James K."/>
            <person name="Duranti S."/>
            <person name="Turroni F."/>
            <person name="Ferrario C."/>
            <person name="Ossiprandi M.C."/>
            <person name="van Sinderen D."/>
            <person name="Ventura M."/>
        </authorList>
    </citation>
    <scope>NUCLEOTIDE SEQUENCE [LARGE SCALE GENOMIC DNA]</scope>
    <source>
        <strain evidence="3 4">70</strain>
    </source>
</reference>
<proteinExistence type="predicted"/>
<accession>A0A2A2EC21</accession>
<comment type="caution">
    <text evidence="3">The sequence shown here is derived from an EMBL/GenBank/DDBJ whole genome shotgun (WGS) entry which is preliminary data.</text>
</comment>
<evidence type="ECO:0000259" key="2">
    <source>
        <dbReference type="PROSITE" id="PS50943"/>
    </source>
</evidence>
<name>A0A2A2EC21_9BIFI</name>
<feature type="region of interest" description="Disordered" evidence="1">
    <location>
        <begin position="70"/>
        <end position="90"/>
    </location>
</feature>
<evidence type="ECO:0000313" key="4">
    <source>
        <dbReference type="Proteomes" id="UP000217986"/>
    </source>
</evidence>
<dbReference type="OrthoDB" id="3239753at2"/>
<dbReference type="EMBL" id="MVOG01000050">
    <property type="protein sequence ID" value="PAU66904.1"/>
    <property type="molecule type" value="Genomic_DNA"/>
</dbReference>
<evidence type="ECO:0000313" key="3">
    <source>
        <dbReference type="EMBL" id="PAU66904.1"/>
    </source>
</evidence>
<feature type="domain" description="HTH cro/C1-type" evidence="2">
    <location>
        <begin position="12"/>
        <end position="38"/>
    </location>
</feature>
<dbReference type="RefSeq" id="WP_095614036.1">
    <property type="nucleotide sequence ID" value="NZ_MVOG01000050.1"/>
</dbReference>
<keyword evidence="4" id="KW-1185">Reference proteome</keyword>
<dbReference type="Proteomes" id="UP000217986">
    <property type="component" value="Unassembled WGS sequence"/>
</dbReference>
<dbReference type="InterPro" id="IPR001387">
    <property type="entry name" value="Cro/C1-type_HTH"/>
</dbReference>
<sequence length="90" mass="10189">MTGTERKRDNPIALWRRGLGLTQKRLAAMMGITAATLSVKERGECEWVRRDFEFFHRHGVSADYVLGFTPDIDGRTPPETSEGEADHERG</sequence>
<dbReference type="GO" id="GO:0003677">
    <property type="term" value="F:DNA binding"/>
    <property type="evidence" value="ECO:0007669"/>
    <property type="project" value="InterPro"/>
</dbReference>
<dbReference type="CDD" id="cd00093">
    <property type="entry name" value="HTH_XRE"/>
    <property type="match status" value="1"/>
</dbReference>
<dbReference type="SUPFAM" id="SSF47413">
    <property type="entry name" value="lambda repressor-like DNA-binding domains"/>
    <property type="match status" value="1"/>
</dbReference>
<evidence type="ECO:0000256" key="1">
    <source>
        <dbReference type="SAM" id="MobiDB-lite"/>
    </source>
</evidence>
<protein>
    <recommendedName>
        <fullName evidence="2">HTH cro/C1-type domain-containing protein</fullName>
    </recommendedName>
</protein>
<dbReference type="InterPro" id="IPR010982">
    <property type="entry name" value="Lambda_DNA-bd_dom_sf"/>
</dbReference>
<dbReference type="Gene3D" id="1.10.260.40">
    <property type="entry name" value="lambda repressor-like DNA-binding domains"/>
    <property type="match status" value="1"/>
</dbReference>
<dbReference type="AlphaFoldDB" id="A0A2A2EC21"/>
<organism evidence="3 4">
    <name type="scientific">Bifidobacterium italicum</name>
    <dbReference type="NCBI Taxonomy" id="1960968"/>
    <lineage>
        <taxon>Bacteria</taxon>
        <taxon>Bacillati</taxon>
        <taxon>Actinomycetota</taxon>
        <taxon>Actinomycetes</taxon>
        <taxon>Bifidobacteriales</taxon>
        <taxon>Bifidobacteriaceae</taxon>
        <taxon>Bifidobacterium</taxon>
    </lineage>
</organism>